<evidence type="ECO:0000313" key="3">
    <source>
        <dbReference type="Proteomes" id="UP000231025"/>
    </source>
</evidence>
<gene>
    <name evidence="2" type="ORF">COX47_04345</name>
</gene>
<dbReference type="PANTHER" id="PTHR35458">
    <property type="entry name" value="SLR0755 PROTEIN"/>
    <property type="match status" value="1"/>
</dbReference>
<dbReference type="InterPro" id="IPR021139">
    <property type="entry name" value="NYN"/>
</dbReference>
<accession>A0A2G9Y5Z0</accession>
<dbReference type="Pfam" id="PF01936">
    <property type="entry name" value="NYN"/>
    <property type="match status" value="1"/>
</dbReference>
<dbReference type="GO" id="GO:0004540">
    <property type="term" value="F:RNA nuclease activity"/>
    <property type="evidence" value="ECO:0007669"/>
    <property type="project" value="InterPro"/>
</dbReference>
<dbReference type="AlphaFoldDB" id="A0A2G9Y5Z0"/>
<evidence type="ECO:0000259" key="1">
    <source>
        <dbReference type="Pfam" id="PF01936"/>
    </source>
</evidence>
<dbReference type="InterPro" id="IPR047140">
    <property type="entry name" value="LabA"/>
</dbReference>
<proteinExistence type="predicted"/>
<dbReference type="Proteomes" id="UP000231025">
    <property type="component" value="Unassembled WGS sequence"/>
</dbReference>
<comment type="caution">
    <text evidence="2">The sequence shown here is derived from an EMBL/GenBank/DDBJ whole genome shotgun (WGS) entry which is preliminary data.</text>
</comment>
<organism evidence="2 3">
    <name type="scientific">Candidatus Roizmanbacteria bacterium CG23_combo_of_CG06-09_8_20_14_all_35_49</name>
    <dbReference type="NCBI Taxonomy" id="1974863"/>
    <lineage>
        <taxon>Bacteria</taxon>
        <taxon>Candidatus Roizmaniibacteriota</taxon>
    </lineage>
</organism>
<sequence>MAKIFEPKTDRLVKLAKLYPDRIKELEDIFASTANIYIDYANVLHWSKKLMWHIDLKRLKQLIGSFSTIKTARFYTGTLMGDVKSEEFNKEVVRLKYDLKTKPVKIMKLSIDVSSIPPDSTFALKNFVKRPLLNKLNIETIVYLNGKLKELNNQGTRHIEVRKCNFDVEIGRDMLLDYERNKIDTYVLWSGDSDFADPVSQLLKDGKKVVIFATARRISIELAETNSLKFDIQKIRNFICYANELPQDVKSKL</sequence>
<protein>
    <recommendedName>
        <fullName evidence="1">NYN domain-containing protein</fullName>
    </recommendedName>
</protein>
<feature type="domain" description="NYN" evidence="1">
    <location>
        <begin position="157"/>
        <end position="222"/>
    </location>
</feature>
<reference evidence="2 3" key="1">
    <citation type="submission" date="2017-09" db="EMBL/GenBank/DDBJ databases">
        <title>Depth-based differentiation of microbial function through sediment-hosted aquifers and enrichment of novel symbionts in the deep terrestrial subsurface.</title>
        <authorList>
            <person name="Probst A.J."/>
            <person name="Ladd B."/>
            <person name="Jarett J.K."/>
            <person name="Geller-Mcgrath D.E."/>
            <person name="Sieber C.M."/>
            <person name="Emerson J.B."/>
            <person name="Anantharaman K."/>
            <person name="Thomas B.C."/>
            <person name="Malmstrom R."/>
            <person name="Stieglmeier M."/>
            <person name="Klingl A."/>
            <person name="Woyke T."/>
            <person name="Ryan C.M."/>
            <person name="Banfield J.F."/>
        </authorList>
    </citation>
    <scope>NUCLEOTIDE SEQUENCE [LARGE SCALE GENOMIC DNA]</scope>
    <source>
        <strain evidence="2">CG23_combo_of_CG06-09_8_20_14_all_35_49</strain>
    </source>
</reference>
<evidence type="ECO:0000313" key="2">
    <source>
        <dbReference type="EMBL" id="PIP14596.1"/>
    </source>
</evidence>
<dbReference type="EMBL" id="PCRE01000061">
    <property type="protein sequence ID" value="PIP14596.1"/>
    <property type="molecule type" value="Genomic_DNA"/>
</dbReference>
<name>A0A2G9Y5Z0_9BACT</name>
<dbReference type="PANTHER" id="PTHR35458:SF2">
    <property type="entry name" value="SLR0755 PROTEIN"/>
    <property type="match status" value="1"/>
</dbReference>
<dbReference type="Gene3D" id="3.40.50.1010">
    <property type="entry name" value="5'-nuclease"/>
    <property type="match status" value="1"/>
</dbReference>